<reference evidence="2" key="1">
    <citation type="submission" date="2023-04" db="EMBL/GenBank/DDBJ databases">
        <title>Phytophthora fragariaefolia NBRC 109709.</title>
        <authorList>
            <person name="Ichikawa N."/>
            <person name="Sato H."/>
            <person name="Tonouchi N."/>
        </authorList>
    </citation>
    <scope>NUCLEOTIDE SEQUENCE</scope>
    <source>
        <strain evidence="2">NBRC 109709</strain>
    </source>
</reference>
<dbReference type="OrthoDB" id="120612at2759"/>
<comment type="caution">
    <text evidence="2">The sequence shown here is derived from an EMBL/GenBank/DDBJ whole genome shotgun (WGS) entry which is preliminary data.</text>
</comment>
<name>A0A9W7CTU4_9STRA</name>
<dbReference type="EMBL" id="BSXT01001352">
    <property type="protein sequence ID" value="GMF41591.1"/>
    <property type="molecule type" value="Genomic_DNA"/>
</dbReference>
<evidence type="ECO:0000313" key="3">
    <source>
        <dbReference type="Proteomes" id="UP001165121"/>
    </source>
</evidence>
<dbReference type="InterPro" id="IPR012337">
    <property type="entry name" value="RNaseH-like_sf"/>
</dbReference>
<feature type="compositionally biased region" description="Polar residues" evidence="1">
    <location>
        <begin position="16"/>
        <end position="25"/>
    </location>
</feature>
<dbReference type="GO" id="GO:0005634">
    <property type="term" value="C:nucleus"/>
    <property type="evidence" value="ECO:0007669"/>
    <property type="project" value="TreeGrafter"/>
</dbReference>
<organism evidence="2 3">
    <name type="scientific">Phytophthora fragariaefolia</name>
    <dbReference type="NCBI Taxonomy" id="1490495"/>
    <lineage>
        <taxon>Eukaryota</taxon>
        <taxon>Sar</taxon>
        <taxon>Stramenopiles</taxon>
        <taxon>Oomycota</taxon>
        <taxon>Peronosporomycetes</taxon>
        <taxon>Peronosporales</taxon>
        <taxon>Peronosporaceae</taxon>
        <taxon>Phytophthora</taxon>
    </lineage>
</organism>
<dbReference type="PANTHER" id="PTHR46169:SF15">
    <property type="entry name" value="INNER CENTROMERE PROTEIN A-LIKE ISOFORM X1-RELATED"/>
    <property type="match status" value="1"/>
</dbReference>
<dbReference type="SUPFAM" id="SSF53098">
    <property type="entry name" value="Ribonuclease H-like"/>
    <property type="match status" value="1"/>
</dbReference>
<dbReference type="InterPro" id="IPR052717">
    <property type="entry name" value="Vacuolar_transposase_reg"/>
</dbReference>
<keyword evidence="3" id="KW-1185">Reference proteome</keyword>
<dbReference type="PANTHER" id="PTHR46169">
    <property type="entry name" value="DNA REPLICATION-RELATED ELEMENT FACTOR, ISOFORM A"/>
    <property type="match status" value="1"/>
</dbReference>
<evidence type="ECO:0000313" key="2">
    <source>
        <dbReference type="EMBL" id="GMF41591.1"/>
    </source>
</evidence>
<dbReference type="GO" id="GO:0006357">
    <property type="term" value="P:regulation of transcription by RNA polymerase II"/>
    <property type="evidence" value="ECO:0007669"/>
    <property type="project" value="TreeGrafter"/>
</dbReference>
<proteinExistence type="predicted"/>
<sequence>MMGSRNANSPLAPPETNETAVATTSHNRHEEYVVTAAEVPSSGDATTNIVFPMASPSAMLVPSHVTTSIREYVPPAGFTILPKRRGERSIIRDWGVRLSSVIDGKEYTGWICLGSHECRQKNELIRLFGNTSKATKHLSDVHLLAAPKVTAEITRKKNRAERLERIRVNIKTSDDSRRMALLLETLRVINNNLPFRIGEYEKSELLADFTLGDEFRVTFNKHTVTRCIVELYASAHGAVCIHIDLSRIRNVASFTIVCDLLSSKTQKGTKYIGVRLYFIDKNWKFQSILLGTRHYEPMYGERSDGSRGPLERWIMELLKDFGLSAKDLFASTSDADPDVKWMMRRGFALKWEWCVPHLTNAATKSVFGIVPQRQNSKNPEATDLISRIARTIYAIRSNSSMGSLFRERCEMVNNGNNSKSTELVEHKDHRFMGLAKVIRRLLEKWEQLEDWFQERINKAIRERKPAPESLPIADDKETLLQLYGLLGPIAALNTKSQKEDANQCEVLLSMFRLRTTVLDETQPIKDKMREASKPPLYYQVRDLTRLTKNTRALLAKQFYKNFFIRYTDRARVRDSSYIPEMQMLLHPLLKNQDNNLAKIVRLCNEQLVIDPEQPHLRLDERTVEANVSAVKSAVVDRLRDLLLDI</sequence>
<feature type="region of interest" description="Disordered" evidence="1">
    <location>
        <begin position="1"/>
        <end position="27"/>
    </location>
</feature>
<accession>A0A9W7CTU4</accession>
<evidence type="ECO:0000256" key="1">
    <source>
        <dbReference type="SAM" id="MobiDB-lite"/>
    </source>
</evidence>
<protein>
    <submittedName>
        <fullName evidence="2">Unnamed protein product</fullName>
    </submittedName>
</protein>
<dbReference type="Proteomes" id="UP001165121">
    <property type="component" value="Unassembled WGS sequence"/>
</dbReference>
<gene>
    <name evidence="2" type="ORF">Pfra01_001325400</name>
</gene>
<dbReference type="AlphaFoldDB" id="A0A9W7CTU4"/>